<comment type="caution">
    <text evidence="2">The sequence shown here is derived from an EMBL/GenBank/DDBJ whole genome shotgun (WGS) entry which is preliminary data.</text>
</comment>
<dbReference type="Proteomes" id="UP000225706">
    <property type="component" value="Unassembled WGS sequence"/>
</dbReference>
<name>A0A2B4SEB7_STYPI</name>
<accession>A0A2B4SEB7</accession>
<organism evidence="2 3">
    <name type="scientific">Stylophora pistillata</name>
    <name type="common">Smooth cauliflower coral</name>
    <dbReference type="NCBI Taxonomy" id="50429"/>
    <lineage>
        <taxon>Eukaryota</taxon>
        <taxon>Metazoa</taxon>
        <taxon>Cnidaria</taxon>
        <taxon>Anthozoa</taxon>
        <taxon>Hexacorallia</taxon>
        <taxon>Scleractinia</taxon>
        <taxon>Astrocoeniina</taxon>
        <taxon>Pocilloporidae</taxon>
        <taxon>Stylophora</taxon>
    </lineage>
</organism>
<keyword evidence="1" id="KW-0175">Coiled coil</keyword>
<sequence>MVIGPCNFGLYMDDLQPISRDTGNNGERNKCWWTNKRSYFCVISDVDIIHPAIDCECNCCHLCRDSSKDHKSKGKGLSKPAIVMAPVSKTDPERIKLTLQEQRLKCAELEQELNEMRAAIVKTNNEVDHELSNDFAKTFEEADDKITPFMSLFWQQQKKLFSSSRTGVRYHLMIIRFCLSLAVKSPSCYEELRNSKVLVLPSQRGLKDYRNAIRP</sequence>
<evidence type="ECO:0000313" key="2">
    <source>
        <dbReference type="EMBL" id="PFX26882.1"/>
    </source>
</evidence>
<keyword evidence="3" id="KW-1185">Reference proteome</keyword>
<reference evidence="3" key="1">
    <citation type="journal article" date="2017" name="bioRxiv">
        <title>Comparative analysis of the genomes of Stylophora pistillata and Acropora digitifera provides evidence for extensive differences between species of corals.</title>
        <authorList>
            <person name="Voolstra C.R."/>
            <person name="Li Y."/>
            <person name="Liew Y.J."/>
            <person name="Baumgarten S."/>
            <person name="Zoccola D."/>
            <person name="Flot J.-F."/>
            <person name="Tambutte S."/>
            <person name="Allemand D."/>
            <person name="Aranda M."/>
        </authorList>
    </citation>
    <scope>NUCLEOTIDE SEQUENCE [LARGE SCALE GENOMIC DNA]</scope>
</reference>
<proteinExistence type="predicted"/>
<feature type="coiled-coil region" evidence="1">
    <location>
        <begin position="99"/>
        <end position="126"/>
    </location>
</feature>
<dbReference type="AlphaFoldDB" id="A0A2B4SEB7"/>
<dbReference type="EMBL" id="LSMT01000116">
    <property type="protein sequence ID" value="PFX26882.1"/>
    <property type="molecule type" value="Genomic_DNA"/>
</dbReference>
<gene>
    <name evidence="2" type="ORF">AWC38_SpisGene8467</name>
</gene>
<evidence type="ECO:0000256" key="1">
    <source>
        <dbReference type="SAM" id="Coils"/>
    </source>
</evidence>
<protein>
    <submittedName>
        <fullName evidence="2">Uncharacterized protein</fullName>
    </submittedName>
</protein>
<evidence type="ECO:0000313" key="3">
    <source>
        <dbReference type="Proteomes" id="UP000225706"/>
    </source>
</evidence>